<gene>
    <name evidence="1" type="ORF">NLI96_g4876</name>
</gene>
<dbReference type="Proteomes" id="UP001212997">
    <property type="component" value="Unassembled WGS sequence"/>
</dbReference>
<dbReference type="Gene3D" id="3.80.10.10">
    <property type="entry name" value="Ribonuclease Inhibitor"/>
    <property type="match status" value="1"/>
</dbReference>
<evidence type="ECO:0008006" key="3">
    <source>
        <dbReference type="Google" id="ProtNLM"/>
    </source>
</evidence>
<name>A0AAD5YJH6_9APHY</name>
<dbReference type="AlphaFoldDB" id="A0AAD5YJH6"/>
<comment type="caution">
    <text evidence="1">The sequence shown here is derived from an EMBL/GenBank/DDBJ whole genome shotgun (WGS) entry which is preliminary data.</text>
</comment>
<accession>A0AAD5YJH6</accession>
<proteinExistence type="predicted"/>
<sequence>MASPARKRSRYHLDTESGTRDERNISDLISHNSKIAILRFPPEILSQIALEYKYKVMADERSMRPHAWIRIAHVCHLWREVVLRSPQLWATFRVGSPEITREFLTRSKAALLTIKVQSQICPLNKNETGPLAPQDSLVEVFQKFSEVQDIELNLTFDQYKHLKIHPGFPESVPNLHSITLRREMQHNSNSGASHWTVPTIFDSCPIPTLTHLTVEKYLVDWRNHLFTPTLTHLVVESVATTAYGMGDIFESLRKMPNLIHLSLSFIRNPKGLTARPLKPATPVNLPKLSYLFLSDTVTFCACILPCLNFPSTTILDIKIPASEKRPDVTPLGPVIFQKLTKNPSLSPIRTAGL</sequence>
<organism evidence="1 2">
    <name type="scientific">Meripilus lineatus</name>
    <dbReference type="NCBI Taxonomy" id="2056292"/>
    <lineage>
        <taxon>Eukaryota</taxon>
        <taxon>Fungi</taxon>
        <taxon>Dikarya</taxon>
        <taxon>Basidiomycota</taxon>
        <taxon>Agaricomycotina</taxon>
        <taxon>Agaricomycetes</taxon>
        <taxon>Polyporales</taxon>
        <taxon>Meripilaceae</taxon>
        <taxon>Meripilus</taxon>
    </lineage>
</organism>
<dbReference type="InterPro" id="IPR032675">
    <property type="entry name" value="LRR_dom_sf"/>
</dbReference>
<dbReference type="SUPFAM" id="SSF52047">
    <property type="entry name" value="RNI-like"/>
    <property type="match status" value="1"/>
</dbReference>
<protein>
    <recommendedName>
        <fullName evidence="3">F-box domain-containing protein</fullName>
    </recommendedName>
</protein>
<reference evidence="1" key="1">
    <citation type="submission" date="2022-07" db="EMBL/GenBank/DDBJ databases">
        <title>Genome Sequence of Physisporinus lineatus.</title>
        <authorList>
            <person name="Buettner E."/>
        </authorList>
    </citation>
    <scope>NUCLEOTIDE SEQUENCE</scope>
    <source>
        <strain evidence="1">VT162</strain>
    </source>
</reference>
<dbReference type="EMBL" id="JANAWD010000149">
    <property type="protein sequence ID" value="KAJ3485547.1"/>
    <property type="molecule type" value="Genomic_DNA"/>
</dbReference>
<keyword evidence="2" id="KW-1185">Reference proteome</keyword>
<evidence type="ECO:0000313" key="2">
    <source>
        <dbReference type="Proteomes" id="UP001212997"/>
    </source>
</evidence>
<evidence type="ECO:0000313" key="1">
    <source>
        <dbReference type="EMBL" id="KAJ3485547.1"/>
    </source>
</evidence>